<evidence type="ECO:0000313" key="2">
    <source>
        <dbReference type="Proteomes" id="UP000011996"/>
    </source>
</evidence>
<dbReference type="AlphaFoldDB" id="M5RX74"/>
<dbReference type="EMBL" id="ANOF01000184">
    <property type="protein sequence ID" value="EMI23781.1"/>
    <property type="molecule type" value="Genomic_DNA"/>
</dbReference>
<protein>
    <submittedName>
        <fullName evidence="1">Uncharacterized protein</fullName>
    </submittedName>
</protein>
<dbReference type="PATRIC" id="fig|1263868.3.peg.6101"/>
<reference evidence="1 2" key="1">
    <citation type="journal article" date="2013" name="Mar. Genomics">
        <title>Expression of sulfatases in Rhodopirellula baltica and the diversity of sulfatases in the genus Rhodopirellula.</title>
        <authorList>
            <person name="Wegner C.E."/>
            <person name="Richter-Heitmann T."/>
            <person name="Klindworth A."/>
            <person name="Klockow C."/>
            <person name="Richter M."/>
            <person name="Achstetter T."/>
            <person name="Glockner F.O."/>
            <person name="Harder J."/>
        </authorList>
    </citation>
    <scope>NUCLEOTIDE SEQUENCE [LARGE SCALE GENOMIC DNA]</scope>
    <source>
        <strain evidence="1 2">SH398</strain>
    </source>
</reference>
<proteinExistence type="predicted"/>
<name>M5RX74_9BACT</name>
<comment type="caution">
    <text evidence="1">The sequence shown here is derived from an EMBL/GenBank/DDBJ whole genome shotgun (WGS) entry which is preliminary data.</text>
</comment>
<gene>
    <name evidence="1" type="ORF">RESH_05627</name>
</gene>
<accession>M5RX74</accession>
<evidence type="ECO:0000313" key="1">
    <source>
        <dbReference type="EMBL" id="EMI23781.1"/>
    </source>
</evidence>
<sequence length="46" mass="5206">MFKSDWRKRYQTRGIPELQQRARILVSGSVLGNRCATIVADQGGKN</sequence>
<dbReference type="STRING" id="1263868.RESH_05627"/>
<organism evidence="1 2">
    <name type="scientific">Rhodopirellula europaea SH398</name>
    <dbReference type="NCBI Taxonomy" id="1263868"/>
    <lineage>
        <taxon>Bacteria</taxon>
        <taxon>Pseudomonadati</taxon>
        <taxon>Planctomycetota</taxon>
        <taxon>Planctomycetia</taxon>
        <taxon>Pirellulales</taxon>
        <taxon>Pirellulaceae</taxon>
        <taxon>Rhodopirellula</taxon>
    </lineage>
</organism>
<dbReference type="Proteomes" id="UP000011996">
    <property type="component" value="Unassembled WGS sequence"/>
</dbReference>